<keyword evidence="2" id="KW-0614">Plasmid</keyword>
<dbReference type="Pfam" id="PF07178">
    <property type="entry name" value="TraL"/>
    <property type="match status" value="1"/>
</dbReference>
<name>A0A0C4Y997_ACIBA</name>
<evidence type="ECO:0000313" key="2">
    <source>
        <dbReference type="EMBL" id="AJF79897.1"/>
    </source>
</evidence>
<protein>
    <submittedName>
        <fullName evidence="2">Conjugal transfer protein TraL</fullName>
    </submittedName>
</protein>
<sequence>MASGIELLHYVPSKIDAKGKFFVWDQDVAFAAFAMFLTGFYFGQAMLGGLLGLGIAYYYNKAKAGLHPDYILHLSYWIGNSPKFKELPESHNRHFYG</sequence>
<dbReference type="RefSeq" id="WP_000146185.1">
    <property type="nucleotide sequence ID" value="NZ_CP096695.1"/>
</dbReference>
<reference evidence="2" key="2">
    <citation type="journal article" date="2015" name="Antimicrob. Agents Chemother.">
        <title>Dissemination of blaOXA-23 in Acinetobacter spp. in China: Main Roles of Conjugative Plasmid pAZJ221 and Transposon Tn2009.</title>
        <authorList>
            <person name="Liu L.L."/>
            <person name="Ji S.J."/>
            <person name="Ruan Z."/>
            <person name="Fu Y."/>
            <person name="Fu Y.Q."/>
            <person name="Wang Y.F."/>
            <person name="Yu Y.S."/>
        </authorList>
    </citation>
    <scope>NUCLEOTIDE SEQUENCE</scope>
    <source>
        <strain evidence="2">A221</strain>
        <plasmid evidence="2">pAZJ221</plasmid>
    </source>
</reference>
<keyword evidence="1" id="KW-1133">Transmembrane helix</keyword>
<keyword evidence="1" id="KW-0812">Transmembrane</keyword>
<dbReference type="PATRIC" id="fig|470.1342.peg.3858"/>
<dbReference type="InterPro" id="IPR009838">
    <property type="entry name" value="T4SS_TraL"/>
</dbReference>
<dbReference type="GO" id="GO:0019867">
    <property type="term" value="C:outer membrane"/>
    <property type="evidence" value="ECO:0007669"/>
    <property type="project" value="InterPro"/>
</dbReference>
<keyword evidence="1" id="KW-0472">Membrane</keyword>
<dbReference type="EMBL" id="KM922672">
    <property type="protein sequence ID" value="AJF79897.1"/>
    <property type="molecule type" value="Genomic_DNA"/>
</dbReference>
<accession>A0A0C4Y997</accession>
<proteinExistence type="predicted"/>
<evidence type="ECO:0000256" key="1">
    <source>
        <dbReference type="SAM" id="Phobius"/>
    </source>
</evidence>
<gene>
    <name evidence="2" type="ORF">NG19_0061</name>
</gene>
<feature type="transmembrane region" description="Helical" evidence="1">
    <location>
        <begin position="28"/>
        <end position="59"/>
    </location>
</feature>
<organism evidence="2">
    <name type="scientific">Acinetobacter baumannii</name>
    <dbReference type="NCBI Taxonomy" id="470"/>
    <lineage>
        <taxon>Bacteria</taxon>
        <taxon>Pseudomonadati</taxon>
        <taxon>Pseudomonadota</taxon>
        <taxon>Gammaproteobacteria</taxon>
        <taxon>Moraxellales</taxon>
        <taxon>Moraxellaceae</taxon>
        <taxon>Acinetobacter</taxon>
        <taxon>Acinetobacter calcoaceticus/baumannii complex</taxon>
    </lineage>
</organism>
<geneLocation type="plasmid" evidence="2">
    <name>pAZJ221</name>
</geneLocation>
<dbReference type="AlphaFoldDB" id="A0A0C4Y997"/>
<reference evidence="2" key="1">
    <citation type="submission" date="2014-10" db="EMBL/GenBank/DDBJ databases">
        <authorList>
            <person name="Liu L."/>
            <person name="Ji S."/>
            <person name="Ruan Z."/>
            <person name="Fu Y."/>
            <person name="Fu Y."/>
            <person name="Wang Y."/>
            <person name="Yu Y."/>
        </authorList>
    </citation>
    <scope>NUCLEOTIDE SEQUENCE</scope>
    <source>
        <strain evidence="2">A221</strain>
        <plasmid evidence="2">pAZJ221</plasmid>
    </source>
</reference>
<dbReference type="NCBIfam" id="TIGR02762">
    <property type="entry name" value="TraL_TIGR"/>
    <property type="match status" value="1"/>
</dbReference>